<evidence type="ECO:0000313" key="2">
    <source>
        <dbReference type="EMBL" id="NGN70449.1"/>
    </source>
</evidence>
<protein>
    <submittedName>
        <fullName evidence="2">Uncharacterized protein</fullName>
    </submittedName>
</protein>
<organism evidence="2 3">
    <name type="scientific">Streptomyces coryli</name>
    <dbReference type="NCBI Taxonomy" id="1128680"/>
    <lineage>
        <taxon>Bacteria</taxon>
        <taxon>Bacillati</taxon>
        <taxon>Actinomycetota</taxon>
        <taxon>Actinomycetes</taxon>
        <taxon>Kitasatosporales</taxon>
        <taxon>Streptomycetaceae</taxon>
        <taxon>Streptomyces</taxon>
    </lineage>
</organism>
<accession>A0A6G4UF64</accession>
<gene>
    <name evidence="2" type="ORF">G5C51_42045</name>
</gene>
<sequence>AQGAQGQGKPDVPEAREAKAQDELTAAKSGSLSQDAFQALLNKIEKVRRPESPA</sequence>
<dbReference type="AlphaFoldDB" id="A0A6G4UF64"/>
<proteinExistence type="predicted"/>
<dbReference type="Proteomes" id="UP000481583">
    <property type="component" value="Unassembled WGS sequence"/>
</dbReference>
<reference evidence="2 3" key="1">
    <citation type="submission" date="2020-02" db="EMBL/GenBank/DDBJ databases">
        <title>Whole-genome analyses of novel actinobacteria.</title>
        <authorList>
            <person name="Sahin N."/>
        </authorList>
    </citation>
    <scope>NUCLEOTIDE SEQUENCE [LARGE SCALE GENOMIC DNA]</scope>
    <source>
        <strain evidence="2 3">A7024</strain>
    </source>
</reference>
<feature type="compositionally biased region" description="Basic and acidic residues" evidence="1">
    <location>
        <begin position="11"/>
        <end position="22"/>
    </location>
</feature>
<feature type="non-terminal residue" evidence="2">
    <location>
        <position position="1"/>
    </location>
</feature>
<comment type="caution">
    <text evidence="2">The sequence shown here is derived from an EMBL/GenBank/DDBJ whole genome shotgun (WGS) entry which is preliminary data.</text>
</comment>
<evidence type="ECO:0000313" key="3">
    <source>
        <dbReference type="Proteomes" id="UP000481583"/>
    </source>
</evidence>
<dbReference type="EMBL" id="JAAKZV010000540">
    <property type="protein sequence ID" value="NGN70449.1"/>
    <property type="molecule type" value="Genomic_DNA"/>
</dbReference>
<name>A0A6G4UF64_9ACTN</name>
<keyword evidence="3" id="KW-1185">Reference proteome</keyword>
<evidence type="ECO:0000256" key="1">
    <source>
        <dbReference type="SAM" id="MobiDB-lite"/>
    </source>
</evidence>
<feature type="region of interest" description="Disordered" evidence="1">
    <location>
        <begin position="1"/>
        <end position="34"/>
    </location>
</feature>